<feature type="compositionally biased region" description="Polar residues" evidence="7">
    <location>
        <begin position="900"/>
        <end position="910"/>
    </location>
</feature>
<proteinExistence type="predicted"/>
<dbReference type="RefSeq" id="XP_045548651.1">
    <property type="nucleotide sequence ID" value="XM_045692695.1"/>
</dbReference>
<dbReference type="PANTHER" id="PTHR10498:SF10">
    <property type="entry name" value="PALM2 AND AKAP2 FUSION-RELATED"/>
    <property type="match status" value="1"/>
</dbReference>
<dbReference type="PANTHER" id="PTHR10498">
    <property type="entry name" value="PARALEMMIN-RELATED"/>
    <property type="match status" value="1"/>
</dbReference>
<feature type="region of interest" description="Disordered" evidence="7">
    <location>
        <begin position="1088"/>
        <end position="1219"/>
    </location>
</feature>
<feature type="region of interest" description="Disordered" evidence="7">
    <location>
        <begin position="728"/>
        <end position="769"/>
    </location>
</feature>
<gene>
    <name evidence="9" type="primary">palm2akap2</name>
</gene>
<feature type="region of interest" description="Disordered" evidence="7">
    <location>
        <begin position="575"/>
        <end position="610"/>
    </location>
</feature>
<evidence type="ECO:0000313" key="9">
    <source>
        <dbReference type="RefSeq" id="XP_045548651.1"/>
    </source>
</evidence>
<feature type="compositionally biased region" description="Basic and acidic residues" evidence="7">
    <location>
        <begin position="158"/>
        <end position="167"/>
    </location>
</feature>
<feature type="compositionally biased region" description="Polar residues" evidence="7">
    <location>
        <begin position="654"/>
        <end position="663"/>
    </location>
</feature>
<feature type="region of interest" description="Disordered" evidence="7">
    <location>
        <begin position="632"/>
        <end position="663"/>
    </location>
</feature>
<keyword evidence="2" id="KW-1003">Cell membrane</keyword>
<feature type="region of interest" description="Disordered" evidence="7">
    <location>
        <begin position="309"/>
        <end position="338"/>
    </location>
</feature>
<dbReference type="GeneID" id="106568584"/>
<feature type="compositionally biased region" description="Pro residues" evidence="7">
    <location>
        <begin position="1208"/>
        <end position="1219"/>
    </location>
</feature>
<evidence type="ECO:0000313" key="8">
    <source>
        <dbReference type="Proteomes" id="UP001652741"/>
    </source>
</evidence>
<feature type="region of interest" description="Disordered" evidence="7">
    <location>
        <begin position="150"/>
        <end position="190"/>
    </location>
</feature>
<feature type="region of interest" description="Disordered" evidence="7">
    <location>
        <begin position="1"/>
        <end position="21"/>
    </location>
</feature>
<feature type="compositionally biased region" description="Basic and acidic residues" evidence="7">
    <location>
        <begin position="740"/>
        <end position="767"/>
    </location>
</feature>
<evidence type="ECO:0000256" key="1">
    <source>
        <dbReference type="ARBA" id="ARBA00004342"/>
    </source>
</evidence>
<evidence type="ECO:0000256" key="4">
    <source>
        <dbReference type="ARBA" id="ARBA00023054"/>
    </source>
</evidence>
<dbReference type="Pfam" id="PF03285">
    <property type="entry name" value="Paralemmin"/>
    <property type="match status" value="1"/>
</dbReference>
<keyword evidence="5" id="KW-0472">Membrane</keyword>
<sequence>MIGTPLQRKAPASPEMAEAELHKERLQALAEKRKRQSEIEDKRRQLDDLVLQLQHLKSKAMRERWLLQGTPPGANDEDDGRRRQLEKDEEQGKRLEDTIHRLESEIGLLESEECQISAKEQILRERLRKTERSIEDLQKSLQNEHDAVSNAFPQQPDHIPDQPDSRDSTTTSTHQAPASAAPASGEHPRKPAMYAMEINVEKDRKTGDTRILSASSVSPDEVPQRGVKVFDDGRKVVYEVRSGGSTTLENGVHPWSAQQVDELMQRVGVPAGKAEGGKAKVTVTPVGAGDTKTSPSSADRTDELHTIYTNPPAIRSPTTMAHKVPQAPGAPITTQPPPRREVTYEGEVMEVPQATAEKPVTMIFMGYHNVDDQDETKRLLGFDGTIKAEIVLIDDDDEKSLREKTVTDGYSVIDGNAADLVSGARPLSDTTELSSEGKDESSATATKELPSPAGKGQTPQVTMSTGNRMVSKPAITAMKSEDASDDLKRDRTERKSVSFLDSVSVISTGGGDSSTTTSIMEVEAHPDTCYTSQGLNSLGKKHQTQPLDTEVAQEIAYLDEVLEANCCDPEVDTMPLPSNGTAKPERDPREVSIDGTGPSVHVSNTDTQSPQTNHEIIVEGIKQTTFIDHQEVNNTSNSKPDGHSGPIGEHENYRNQGGETTPPTVMTIKKEARFELRAFQEEKKPSKLFDPCEKEVRVKKVRPSEEVAELERERLELIRGQAVKKNPGMGTKWWNPPQEKSLEEELEPDKLESHRKYEERKQQRRSEITWGSSQTYAQYSLTFEPGFDPESNRDPAEVLQSTKEDIVVEQIDFSAARKQFLQIEHARQQQAERSQVTAPKRGVAPQLYSAKPFSRAPDSVTHVDRSSSSASSCLGSPLEANDVTTTTTTVRTEGIYCSQGEAQSPTTTLGQGEPRNSGPKEASMDNREGDGDFTCARAVMTILKDEGDSELCSSSLSLQHRSSSQSFHSPSTSLSCHPEECDSGLDELSLRSQDTTVLETLSNDFSMDNISDSDASNETMSAYLGETSLGEYSFPSTPQATTPVNGKMEEGTLRSPGERRLGRGPSEEELEYHAELLVQTAIQHALMNQSQQGEEWQGIPRAAPQSFPYPLPERHLDLDVLPPSSGMLSPPPLEHQSPTPLDHPPALLDLHSPPSPQLRSPPSSLQQWPTPHQSLQSPPPQYQSSPSQTPQQQSPPAHFQLSPTQHQSPPPSSSPPSPE</sequence>
<dbReference type="InterPro" id="IPR004965">
    <property type="entry name" value="Paralemmin"/>
</dbReference>
<evidence type="ECO:0000256" key="6">
    <source>
        <dbReference type="ARBA" id="ARBA00023288"/>
    </source>
</evidence>
<feature type="region of interest" description="Disordered" evidence="7">
    <location>
        <begin position="422"/>
        <end position="493"/>
    </location>
</feature>
<feature type="compositionally biased region" description="Basic and acidic residues" evidence="7">
    <location>
        <begin position="79"/>
        <end position="97"/>
    </location>
</feature>
<feature type="compositionally biased region" description="Basic and acidic residues" evidence="7">
    <location>
        <begin position="583"/>
        <end position="592"/>
    </location>
</feature>
<protein>
    <submittedName>
        <fullName evidence="9">A-kinase anchor protein 2 isoform X1</fullName>
    </submittedName>
</protein>
<feature type="compositionally biased region" description="Basic and acidic residues" evidence="7">
    <location>
        <begin position="1047"/>
        <end position="1061"/>
    </location>
</feature>
<organism evidence="8 9">
    <name type="scientific">Salmo salar</name>
    <name type="common">Atlantic salmon</name>
    <dbReference type="NCBI Taxonomy" id="8030"/>
    <lineage>
        <taxon>Eukaryota</taxon>
        <taxon>Metazoa</taxon>
        <taxon>Chordata</taxon>
        <taxon>Craniata</taxon>
        <taxon>Vertebrata</taxon>
        <taxon>Euteleostomi</taxon>
        <taxon>Actinopterygii</taxon>
        <taxon>Neopterygii</taxon>
        <taxon>Teleostei</taxon>
        <taxon>Protacanthopterygii</taxon>
        <taxon>Salmoniformes</taxon>
        <taxon>Salmonidae</taxon>
        <taxon>Salmoninae</taxon>
        <taxon>Salmo</taxon>
    </lineage>
</organism>
<feature type="region of interest" description="Disordered" evidence="7">
    <location>
        <begin position="63"/>
        <end position="97"/>
    </location>
</feature>
<feature type="region of interest" description="Disordered" evidence="7">
    <location>
        <begin position="831"/>
        <end position="931"/>
    </location>
</feature>
<feature type="compositionally biased region" description="Basic and acidic residues" evidence="7">
    <location>
        <begin position="479"/>
        <end position="493"/>
    </location>
</feature>
<feature type="compositionally biased region" description="Polar residues" evidence="7">
    <location>
        <begin position="457"/>
        <end position="468"/>
    </location>
</feature>
<evidence type="ECO:0000256" key="7">
    <source>
        <dbReference type="SAM" id="MobiDB-lite"/>
    </source>
</evidence>
<feature type="region of interest" description="Disordered" evidence="7">
    <location>
        <begin position="1030"/>
        <end position="1065"/>
    </location>
</feature>
<accession>A0ABM3CQ24</accession>
<name>A0ABM3CQ24_SALSA</name>
<feature type="compositionally biased region" description="Polar residues" evidence="7">
    <location>
        <begin position="1034"/>
        <end position="1044"/>
    </location>
</feature>
<keyword evidence="3" id="KW-0597">Phosphoprotein</keyword>
<evidence type="ECO:0000256" key="2">
    <source>
        <dbReference type="ARBA" id="ARBA00022475"/>
    </source>
</evidence>
<feature type="compositionally biased region" description="Low complexity" evidence="7">
    <location>
        <begin position="883"/>
        <end position="892"/>
    </location>
</feature>
<keyword evidence="8" id="KW-1185">Reference proteome</keyword>
<keyword evidence="4" id="KW-0175">Coiled coil</keyword>
<dbReference type="Proteomes" id="UP001652741">
    <property type="component" value="Chromosome ssa13"/>
</dbReference>
<keyword evidence="6" id="KW-0449">Lipoprotein</keyword>
<evidence type="ECO:0000256" key="3">
    <source>
        <dbReference type="ARBA" id="ARBA00022553"/>
    </source>
</evidence>
<evidence type="ECO:0000256" key="5">
    <source>
        <dbReference type="ARBA" id="ARBA00023136"/>
    </source>
</evidence>
<comment type="subcellular location">
    <subcellularLocation>
        <location evidence="1">Cell membrane</location>
        <topology evidence="1">Lipid-anchor</topology>
        <orientation evidence="1">Cytoplasmic side</orientation>
    </subcellularLocation>
</comment>
<reference evidence="9" key="1">
    <citation type="submission" date="2025-08" db="UniProtKB">
        <authorList>
            <consortium name="RefSeq"/>
        </authorList>
    </citation>
    <scope>IDENTIFICATION</scope>
</reference>
<feature type="compositionally biased region" description="Low complexity" evidence="7">
    <location>
        <begin position="1138"/>
        <end position="1196"/>
    </location>
</feature>
<feature type="compositionally biased region" description="Polar residues" evidence="7">
    <location>
        <begin position="601"/>
        <end position="610"/>
    </location>
</feature>